<dbReference type="PANTHER" id="PTHR47331">
    <property type="entry name" value="PHD-TYPE DOMAIN-CONTAINING PROTEIN"/>
    <property type="match status" value="1"/>
</dbReference>
<dbReference type="WBParaSite" id="ECPE_0000074201-mRNA-1">
    <property type="protein sequence ID" value="ECPE_0000074201-mRNA-1"/>
    <property type="gene ID" value="ECPE_0000074201"/>
</dbReference>
<evidence type="ECO:0000313" key="3">
    <source>
        <dbReference type="Proteomes" id="UP000272942"/>
    </source>
</evidence>
<evidence type="ECO:0000313" key="2">
    <source>
        <dbReference type="EMBL" id="VDP28206.1"/>
    </source>
</evidence>
<protein>
    <submittedName>
        <fullName evidence="2 4">Uncharacterized protein</fullName>
    </submittedName>
</protein>
<sequence>MSPRRVMKRLRPKRQAQRTQNPTNHKKNQKLRVVFDCAAKCAGIALNDRILQDPDLTTPLIEVQCRLRLGSVAVAANIEEMFMQVNVHEGQRDALRFWWWPDGGIDGPAQEYRITVHPFGE</sequence>
<keyword evidence="3" id="KW-1185">Reference proteome</keyword>
<dbReference type="AlphaFoldDB" id="A0A183A1A7"/>
<dbReference type="OrthoDB" id="10052339at2759"/>
<evidence type="ECO:0000313" key="4">
    <source>
        <dbReference type="WBParaSite" id="ECPE_0000074201-mRNA-1"/>
    </source>
</evidence>
<reference evidence="4" key="1">
    <citation type="submission" date="2016-06" db="UniProtKB">
        <authorList>
            <consortium name="WormBaseParasite"/>
        </authorList>
    </citation>
    <scope>IDENTIFICATION</scope>
</reference>
<proteinExistence type="predicted"/>
<reference evidence="2 3" key="2">
    <citation type="submission" date="2018-11" db="EMBL/GenBank/DDBJ databases">
        <authorList>
            <consortium name="Pathogen Informatics"/>
        </authorList>
    </citation>
    <scope>NUCLEOTIDE SEQUENCE [LARGE SCALE GENOMIC DNA]</scope>
    <source>
        <strain evidence="2 3">Egypt</strain>
    </source>
</reference>
<evidence type="ECO:0000256" key="1">
    <source>
        <dbReference type="SAM" id="MobiDB-lite"/>
    </source>
</evidence>
<accession>A0A183A1A7</accession>
<dbReference type="EMBL" id="UZAN01003021">
    <property type="protein sequence ID" value="VDP28206.1"/>
    <property type="molecule type" value="Genomic_DNA"/>
</dbReference>
<organism evidence="4">
    <name type="scientific">Echinostoma caproni</name>
    <dbReference type="NCBI Taxonomy" id="27848"/>
    <lineage>
        <taxon>Eukaryota</taxon>
        <taxon>Metazoa</taxon>
        <taxon>Spiralia</taxon>
        <taxon>Lophotrochozoa</taxon>
        <taxon>Platyhelminthes</taxon>
        <taxon>Trematoda</taxon>
        <taxon>Digenea</taxon>
        <taxon>Plagiorchiida</taxon>
        <taxon>Echinostomata</taxon>
        <taxon>Echinostomatoidea</taxon>
        <taxon>Echinostomatidae</taxon>
        <taxon>Echinostoma</taxon>
    </lineage>
</organism>
<feature type="region of interest" description="Disordered" evidence="1">
    <location>
        <begin position="1"/>
        <end position="28"/>
    </location>
</feature>
<dbReference type="InterPro" id="IPR043502">
    <property type="entry name" value="DNA/RNA_pol_sf"/>
</dbReference>
<gene>
    <name evidence="2" type="ORF">ECPE_LOCUS742</name>
</gene>
<name>A0A183A1A7_9TREM</name>
<dbReference type="Proteomes" id="UP000272942">
    <property type="component" value="Unassembled WGS sequence"/>
</dbReference>
<dbReference type="PANTHER" id="PTHR47331:SF1">
    <property type="entry name" value="GAG-LIKE PROTEIN"/>
    <property type="match status" value="1"/>
</dbReference>
<dbReference type="SUPFAM" id="SSF56672">
    <property type="entry name" value="DNA/RNA polymerases"/>
    <property type="match status" value="1"/>
</dbReference>
<feature type="compositionally biased region" description="Basic residues" evidence="1">
    <location>
        <begin position="1"/>
        <end position="16"/>
    </location>
</feature>